<dbReference type="Proteomes" id="UP000250321">
    <property type="component" value="Unassembled WGS sequence"/>
</dbReference>
<accession>A0A314UYI9</accession>
<reference evidence="1 2" key="1">
    <citation type="submission" date="2018-02" db="EMBL/GenBank/DDBJ databases">
        <title>Draft genome of wild Prunus yedoensis var. nudiflora.</title>
        <authorList>
            <person name="Baek S."/>
            <person name="Kim J.-H."/>
            <person name="Choi K."/>
            <person name="Kim G.-B."/>
            <person name="Cho A."/>
            <person name="Jang H."/>
            <person name="Shin C.-H."/>
            <person name="Yu H.-J."/>
            <person name="Mun J.-H."/>
        </authorList>
    </citation>
    <scope>NUCLEOTIDE SEQUENCE [LARGE SCALE GENOMIC DNA]</scope>
    <source>
        <strain evidence="2">cv. Jeju island</strain>
        <tissue evidence="1">Leaf</tissue>
    </source>
</reference>
<sequence>MALFFQNPCLQSGLHKVPSSSALGQGTVAAFPYSYSQSHIRLPNDMKHKSRRGKKGLIFCEKKVRIDFPDEIIWPNIR</sequence>
<protein>
    <submittedName>
        <fullName evidence="1">Uncharacterized protein</fullName>
    </submittedName>
</protein>
<dbReference type="OrthoDB" id="10274406at2759"/>
<dbReference type="EMBL" id="PJQY01002805">
    <property type="protein sequence ID" value="PQM42530.1"/>
    <property type="molecule type" value="Genomic_DNA"/>
</dbReference>
<name>A0A314UYI9_PRUYE</name>
<evidence type="ECO:0000313" key="2">
    <source>
        <dbReference type="Proteomes" id="UP000250321"/>
    </source>
</evidence>
<organism evidence="1 2">
    <name type="scientific">Prunus yedoensis var. nudiflora</name>
    <dbReference type="NCBI Taxonomy" id="2094558"/>
    <lineage>
        <taxon>Eukaryota</taxon>
        <taxon>Viridiplantae</taxon>
        <taxon>Streptophyta</taxon>
        <taxon>Embryophyta</taxon>
        <taxon>Tracheophyta</taxon>
        <taxon>Spermatophyta</taxon>
        <taxon>Magnoliopsida</taxon>
        <taxon>eudicotyledons</taxon>
        <taxon>Gunneridae</taxon>
        <taxon>Pentapetalae</taxon>
        <taxon>rosids</taxon>
        <taxon>fabids</taxon>
        <taxon>Rosales</taxon>
        <taxon>Rosaceae</taxon>
        <taxon>Amygdaloideae</taxon>
        <taxon>Amygdaleae</taxon>
        <taxon>Prunus</taxon>
    </lineage>
</organism>
<dbReference type="AlphaFoldDB" id="A0A314UYI9"/>
<gene>
    <name evidence="1" type="ORF">Pyn_25851</name>
</gene>
<proteinExistence type="predicted"/>
<keyword evidence="2" id="KW-1185">Reference proteome</keyword>
<evidence type="ECO:0000313" key="1">
    <source>
        <dbReference type="EMBL" id="PQM42530.1"/>
    </source>
</evidence>
<comment type="caution">
    <text evidence="1">The sequence shown here is derived from an EMBL/GenBank/DDBJ whole genome shotgun (WGS) entry which is preliminary data.</text>
</comment>